<keyword evidence="6" id="KW-1185">Reference proteome</keyword>
<organism evidence="6 7">
    <name type="scientific">Populus euphratica</name>
    <name type="common">Euphrates poplar</name>
    <dbReference type="NCBI Taxonomy" id="75702"/>
    <lineage>
        <taxon>Eukaryota</taxon>
        <taxon>Viridiplantae</taxon>
        <taxon>Streptophyta</taxon>
        <taxon>Embryophyta</taxon>
        <taxon>Tracheophyta</taxon>
        <taxon>Spermatophyta</taxon>
        <taxon>Magnoliopsida</taxon>
        <taxon>eudicotyledons</taxon>
        <taxon>Gunneridae</taxon>
        <taxon>Pentapetalae</taxon>
        <taxon>rosids</taxon>
        <taxon>fabids</taxon>
        <taxon>Malpighiales</taxon>
        <taxon>Salicaceae</taxon>
        <taxon>Saliceae</taxon>
        <taxon>Populus</taxon>
    </lineage>
</organism>
<dbReference type="Pfam" id="PF00335">
    <property type="entry name" value="Tetraspanin"/>
    <property type="match status" value="1"/>
</dbReference>
<evidence type="ECO:0000313" key="6">
    <source>
        <dbReference type="Proteomes" id="UP000694918"/>
    </source>
</evidence>
<keyword evidence="4 5" id="KW-0472">Membrane</keyword>
<evidence type="ECO:0000256" key="1">
    <source>
        <dbReference type="ARBA" id="ARBA00004141"/>
    </source>
</evidence>
<dbReference type="GO" id="GO:0016020">
    <property type="term" value="C:membrane"/>
    <property type="evidence" value="ECO:0007669"/>
    <property type="project" value="UniProtKB-SubCell"/>
</dbReference>
<dbReference type="AlphaFoldDB" id="A0AAJ6UCH0"/>
<gene>
    <name evidence="7" type="primary">LOC105127142</name>
</gene>
<feature type="transmembrane region" description="Helical" evidence="5">
    <location>
        <begin position="141"/>
        <end position="163"/>
    </location>
</feature>
<keyword evidence="2 5" id="KW-0812">Transmembrane</keyword>
<feature type="transmembrane region" description="Helical" evidence="5">
    <location>
        <begin position="53"/>
        <end position="76"/>
    </location>
</feature>
<evidence type="ECO:0000256" key="3">
    <source>
        <dbReference type="ARBA" id="ARBA00022989"/>
    </source>
</evidence>
<accession>A0AAJ6UCH0</accession>
<dbReference type="InterPro" id="IPR018499">
    <property type="entry name" value="Tetraspanin/Peripherin"/>
</dbReference>
<reference evidence="7" key="1">
    <citation type="submission" date="2025-08" db="UniProtKB">
        <authorList>
            <consortium name="RefSeq"/>
        </authorList>
    </citation>
    <scope>IDENTIFICATION</scope>
</reference>
<dbReference type="GeneID" id="105127142"/>
<comment type="subcellular location">
    <subcellularLocation>
        <location evidence="1">Membrane</location>
        <topology evidence="1">Multi-pass membrane protein</topology>
    </subcellularLocation>
</comment>
<feature type="transmembrane region" description="Helical" evidence="5">
    <location>
        <begin position="88"/>
        <end position="109"/>
    </location>
</feature>
<evidence type="ECO:0000313" key="7">
    <source>
        <dbReference type="RefSeq" id="XP_011026596.1"/>
    </source>
</evidence>
<name>A0AAJ6UCH0_POPEU</name>
<proteinExistence type="predicted"/>
<evidence type="ECO:0000256" key="2">
    <source>
        <dbReference type="ARBA" id="ARBA00022692"/>
    </source>
</evidence>
<protein>
    <submittedName>
        <fullName evidence="7">Tetraspanin-19-like isoform X1</fullName>
    </submittedName>
</protein>
<evidence type="ECO:0000256" key="4">
    <source>
        <dbReference type="ARBA" id="ARBA00023136"/>
    </source>
</evidence>
<evidence type="ECO:0000256" key="5">
    <source>
        <dbReference type="SAM" id="Phobius"/>
    </source>
</evidence>
<keyword evidence="3 5" id="KW-1133">Transmembrane helix</keyword>
<dbReference type="KEGG" id="peu:105127142"/>
<dbReference type="Proteomes" id="UP000694918">
    <property type="component" value="Unplaced"/>
</dbReference>
<feature type="transmembrane region" description="Helical" evidence="5">
    <location>
        <begin position="12"/>
        <end position="33"/>
    </location>
</feature>
<sequence>MTRCARCCLHGSIRIVNLVMLLCGIGTIIYSLWLQKKWDESIAKFPLGPSPLIPWFIYTFLGAGIIVCLSTIGGYVTANCTSNSTLCFYIVAICCLLFLEVAVIVAIFFKIDWGKQITTYTGQKNTDFEIFMSIHVKISRAIMILILVAQISVVILAAILLAVGTVPRTHFQEVDTPVFSQSFLVPAEPPGSAEGSRQACRRCGNVLSLRGENAPRGFFSRIKGLLRRRFQRINTVY</sequence>
<dbReference type="RefSeq" id="XP_011026596.1">
    <property type="nucleotide sequence ID" value="XM_011028294.1"/>
</dbReference>